<keyword evidence="3" id="KW-1185">Reference proteome</keyword>
<protein>
    <submittedName>
        <fullName evidence="2">Uncharacterized protein</fullName>
    </submittedName>
</protein>
<reference evidence="2" key="1">
    <citation type="journal article" date="2021" name="Mol. Plant Microbe Interact.">
        <title>Complete Genome Sequence of the Plant-Pathogenic Fungus Colletotrichum lupini.</title>
        <authorList>
            <person name="Baroncelli R."/>
            <person name="Pensec F."/>
            <person name="Da Lio D."/>
            <person name="Boufleur T."/>
            <person name="Vicente I."/>
            <person name="Sarrocco S."/>
            <person name="Picot A."/>
            <person name="Baraldi E."/>
            <person name="Sukno S."/>
            <person name="Thon M."/>
            <person name="Le Floch G."/>
        </authorList>
    </citation>
    <scope>NUCLEOTIDE SEQUENCE</scope>
    <source>
        <strain evidence="2">IMI 504893</strain>
    </source>
</reference>
<dbReference type="RefSeq" id="XP_049138807.1">
    <property type="nucleotide sequence ID" value="XM_049281664.1"/>
</dbReference>
<accession>A0A9Q8WBY8</accession>
<dbReference type="EMBL" id="CP019474">
    <property type="protein sequence ID" value="UQC77167.1"/>
    <property type="molecule type" value="Genomic_DNA"/>
</dbReference>
<evidence type="ECO:0000313" key="2">
    <source>
        <dbReference type="EMBL" id="UQC77167.1"/>
    </source>
</evidence>
<dbReference type="Proteomes" id="UP000830671">
    <property type="component" value="Chromosome 2"/>
</dbReference>
<proteinExistence type="predicted"/>
<name>A0A9Q8WBY8_9PEZI</name>
<evidence type="ECO:0000313" key="3">
    <source>
        <dbReference type="Proteomes" id="UP000830671"/>
    </source>
</evidence>
<sequence length="139" mass="15228">MQGKLDAAAPCKEPNKALDQDWTSPKPCSAPRNAKYGLWRTETENLESGRLQTLASEPPPPLRLAFGSVFLVNPPPADLSCDKVDVEGGMHKRRETPISKIEEADAASCLSRIPPFTNWKPNVYRLSIVESPASPRTSS</sequence>
<dbReference type="AlphaFoldDB" id="A0A9Q8WBY8"/>
<feature type="region of interest" description="Disordered" evidence="1">
    <location>
        <begin position="1"/>
        <end position="29"/>
    </location>
</feature>
<organism evidence="2 3">
    <name type="scientific">Colletotrichum lupini</name>
    <dbReference type="NCBI Taxonomy" id="145971"/>
    <lineage>
        <taxon>Eukaryota</taxon>
        <taxon>Fungi</taxon>
        <taxon>Dikarya</taxon>
        <taxon>Ascomycota</taxon>
        <taxon>Pezizomycotina</taxon>
        <taxon>Sordariomycetes</taxon>
        <taxon>Hypocreomycetidae</taxon>
        <taxon>Glomerellales</taxon>
        <taxon>Glomerellaceae</taxon>
        <taxon>Colletotrichum</taxon>
        <taxon>Colletotrichum acutatum species complex</taxon>
    </lineage>
</organism>
<dbReference type="KEGG" id="clup:CLUP02_02634"/>
<gene>
    <name evidence="2" type="ORF">CLUP02_02634</name>
</gene>
<evidence type="ECO:0000256" key="1">
    <source>
        <dbReference type="SAM" id="MobiDB-lite"/>
    </source>
</evidence>
<dbReference type="GeneID" id="73336674"/>